<dbReference type="SUPFAM" id="SSF69118">
    <property type="entry name" value="AhpD-like"/>
    <property type="match status" value="1"/>
</dbReference>
<proteinExistence type="predicted"/>
<evidence type="ECO:0000313" key="1">
    <source>
        <dbReference type="EMBL" id="KAJ9145342.1"/>
    </source>
</evidence>
<dbReference type="Proteomes" id="UP001174694">
    <property type="component" value="Unassembled WGS sequence"/>
</dbReference>
<dbReference type="PANTHER" id="PTHR34846">
    <property type="entry name" value="4-CARBOXYMUCONOLACTONE DECARBOXYLASE FAMILY PROTEIN (AFU_ORTHOLOGUE AFUA_6G11590)"/>
    <property type="match status" value="1"/>
</dbReference>
<evidence type="ECO:0008006" key="3">
    <source>
        <dbReference type="Google" id="ProtNLM"/>
    </source>
</evidence>
<dbReference type="EMBL" id="JANBVO010000014">
    <property type="protein sequence ID" value="KAJ9145342.1"/>
    <property type="molecule type" value="Genomic_DNA"/>
</dbReference>
<name>A0AA38RDQ5_9PEZI</name>
<gene>
    <name evidence="1" type="ORF">NKR23_g5381</name>
</gene>
<dbReference type="PANTHER" id="PTHR34846:SF5">
    <property type="entry name" value="CARBOXYMUCONOLACTONE DECARBOXYLASE-LIKE DOMAIN-CONTAINING PROTEIN"/>
    <property type="match status" value="1"/>
</dbReference>
<keyword evidence="2" id="KW-1185">Reference proteome</keyword>
<sequence>MARLPYSTSFPPEYTPLNVFKLLSLNSTTFKFWAEIGSAQLKKVALPPRECELVILLTTAKFRSVYEWTHHIPIPANIGITDAQRDELSRAGVRKGYFATPEEP</sequence>
<dbReference type="InterPro" id="IPR029032">
    <property type="entry name" value="AhpD-like"/>
</dbReference>
<evidence type="ECO:0000313" key="2">
    <source>
        <dbReference type="Proteomes" id="UP001174694"/>
    </source>
</evidence>
<protein>
    <recommendedName>
        <fullName evidence="3">Carboxymuconolactone decarboxylase-like domain-containing protein</fullName>
    </recommendedName>
</protein>
<comment type="caution">
    <text evidence="1">The sequence shown here is derived from an EMBL/GenBank/DDBJ whole genome shotgun (WGS) entry which is preliminary data.</text>
</comment>
<reference evidence="1" key="1">
    <citation type="submission" date="2022-07" db="EMBL/GenBank/DDBJ databases">
        <title>Fungi with potential for degradation of polypropylene.</title>
        <authorList>
            <person name="Gostincar C."/>
        </authorList>
    </citation>
    <scope>NUCLEOTIDE SEQUENCE</scope>
    <source>
        <strain evidence="1">EXF-13308</strain>
    </source>
</reference>
<dbReference type="AlphaFoldDB" id="A0AA38RDQ5"/>
<dbReference type="Gene3D" id="1.20.1290.10">
    <property type="entry name" value="AhpD-like"/>
    <property type="match status" value="1"/>
</dbReference>
<accession>A0AA38RDQ5</accession>
<organism evidence="1 2">
    <name type="scientific">Pleurostoma richardsiae</name>
    <dbReference type="NCBI Taxonomy" id="41990"/>
    <lineage>
        <taxon>Eukaryota</taxon>
        <taxon>Fungi</taxon>
        <taxon>Dikarya</taxon>
        <taxon>Ascomycota</taxon>
        <taxon>Pezizomycotina</taxon>
        <taxon>Sordariomycetes</taxon>
        <taxon>Sordariomycetidae</taxon>
        <taxon>Calosphaeriales</taxon>
        <taxon>Pleurostomataceae</taxon>
        <taxon>Pleurostoma</taxon>
    </lineage>
</organism>